<keyword evidence="2" id="KW-0732">Signal</keyword>
<dbReference type="Gene3D" id="3.40.50.410">
    <property type="entry name" value="von Willebrand factor, type A domain"/>
    <property type="match status" value="1"/>
</dbReference>
<dbReference type="GO" id="GO:0070971">
    <property type="term" value="C:endoplasmic reticulum exit site"/>
    <property type="evidence" value="ECO:0007669"/>
    <property type="project" value="TreeGrafter"/>
</dbReference>
<keyword evidence="1" id="KW-0862">Zinc</keyword>
<dbReference type="PANTHER" id="PTHR11141">
    <property type="entry name" value="PROTEIN TRANSPORT PROTEIN SEC23"/>
    <property type="match status" value="1"/>
</dbReference>
<feature type="signal peptide" evidence="2">
    <location>
        <begin position="1"/>
        <end position="26"/>
    </location>
</feature>
<proteinExistence type="inferred from homology"/>
<dbReference type="InterPro" id="IPR036465">
    <property type="entry name" value="vWFA_dom_sf"/>
</dbReference>
<dbReference type="AlphaFoldDB" id="A0A8T0V1J6"/>
<comment type="similarity">
    <text evidence="1">Belongs to the SEC23/SEC24 family. SEC23 subfamily.</text>
</comment>
<feature type="chain" id="PRO_5035863786" description="Protein transport protein SEC23" evidence="2">
    <location>
        <begin position="27"/>
        <end position="107"/>
    </location>
</feature>
<dbReference type="GO" id="GO:0030127">
    <property type="term" value="C:COPII vesicle coat"/>
    <property type="evidence" value="ECO:0007669"/>
    <property type="project" value="InterPro"/>
</dbReference>
<dbReference type="Pfam" id="PF04811">
    <property type="entry name" value="Sec23_trunk"/>
    <property type="match status" value="1"/>
</dbReference>
<keyword evidence="1" id="KW-0472">Membrane</keyword>
<dbReference type="Proteomes" id="UP000823388">
    <property type="component" value="Chromosome 3K"/>
</dbReference>
<keyword evidence="1" id="KW-0653">Protein transport</keyword>
<gene>
    <name evidence="4" type="ORF">PVAP13_3KG518700</name>
</gene>
<accession>A0A8T0V1J6</accession>
<dbReference type="GO" id="GO:0006886">
    <property type="term" value="P:intracellular protein transport"/>
    <property type="evidence" value="ECO:0007669"/>
    <property type="project" value="InterPro"/>
</dbReference>
<keyword evidence="1" id="KW-0968">Cytoplasmic vesicle</keyword>
<sequence length="107" mass="11246">MASGGWEHCNLRCMGVALSVAAGLLGACMPEIGARIFAIGGPCTEGPGMIISKDLSEPVRSQKDLDKDAAPHLQKAVKFYDGLAKQLVSQGHMLDVFASALDQVCMV</sequence>
<comment type="subcellular location">
    <subcellularLocation>
        <location evidence="1">Cytoplasmic vesicle</location>
        <location evidence="1">COPII-coated vesicle membrane</location>
        <topology evidence="1">Peripheral membrane protein</topology>
        <orientation evidence="1">Cytoplasmic side</orientation>
    </subcellularLocation>
    <subcellularLocation>
        <location evidence="1">Endoplasmic reticulum membrane</location>
        <topology evidence="1">Peripheral membrane protein</topology>
        <orientation evidence="1">Cytoplasmic side</orientation>
    </subcellularLocation>
</comment>
<dbReference type="EMBL" id="CM029041">
    <property type="protein sequence ID" value="KAG2630322.1"/>
    <property type="molecule type" value="Genomic_DNA"/>
</dbReference>
<dbReference type="GO" id="GO:0090110">
    <property type="term" value="P:COPII-coated vesicle cargo loading"/>
    <property type="evidence" value="ECO:0007669"/>
    <property type="project" value="TreeGrafter"/>
</dbReference>
<organism evidence="4 5">
    <name type="scientific">Panicum virgatum</name>
    <name type="common">Blackwell switchgrass</name>
    <dbReference type="NCBI Taxonomy" id="38727"/>
    <lineage>
        <taxon>Eukaryota</taxon>
        <taxon>Viridiplantae</taxon>
        <taxon>Streptophyta</taxon>
        <taxon>Embryophyta</taxon>
        <taxon>Tracheophyta</taxon>
        <taxon>Spermatophyta</taxon>
        <taxon>Magnoliopsida</taxon>
        <taxon>Liliopsida</taxon>
        <taxon>Poales</taxon>
        <taxon>Poaceae</taxon>
        <taxon>PACMAD clade</taxon>
        <taxon>Panicoideae</taxon>
        <taxon>Panicodae</taxon>
        <taxon>Paniceae</taxon>
        <taxon>Panicinae</taxon>
        <taxon>Panicum</taxon>
        <taxon>Panicum sect. Hiantes</taxon>
    </lineage>
</organism>
<keyword evidence="1" id="KW-0813">Transport</keyword>
<comment type="function">
    <text evidence="1">Component of the coat protein complex II (COPII) which promotes the formation of transport vesicles from the endoplasmic reticulum (ER). The coat has two main functions, the physical deformation of the endoplasmic reticulum membrane into vesicles and the selection of cargo molecules.</text>
</comment>
<keyword evidence="1" id="KW-0931">ER-Golgi transport</keyword>
<dbReference type="GO" id="GO:0005789">
    <property type="term" value="C:endoplasmic reticulum membrane"/>
    <property type="evidence" value="ECO:0007669"/>
    <property type="project" value="UniProtKB-SubCell"/>
</dbReference>
<protein>
    <recommendedName>
        <fullName evidence="1">Protein transport protein SEC23</fullName>
    </recommendedName>
</protein>
<dbReference type="InterPro" id="IPR037364">
    <property type="entry name" value="Sec23"/>
</dbReference>
<keyword evidence="5" id="KW-1185">Reference proteome</keyword>
<evidence type="ECO:0000259" key="3">
    <source>
        <dbReference type="Pfam" id="PF04811"/>
    </source>
</evidence>
<dbReference type="GO" id="GO:0005096">
    <property type="term" value="F:GTPase activator activity"/>
    <property type="evidence" value="ECO:0007669"/>
    <property type="project" value="TreeGrafter"/>
</dbReference>
<dbReference type="InterPro" id="IPR006896">
    <property type="entry name" value="Sec23/24_trunk_dom"/>
</dbReference>
<keyword evidence="1" id="KW-0256">Endoplasmic reticulum</keyword>
<comment type="caution">
    <text evidence="4">The sequence shown here is derived from an EMBL/GenBank/DDBJ whole genome shotgun (WGS) entry which is preliminary data.</text>
</comment>
<reference evidence="4" key="1">
    <citation type="submission" date="2020-05" db="EMBL/GenBank/DDBJ databases">
        <title>WGS assembly of Panicum virgatum.</title>
        <authorList>
            <person name="Lovell J.T."/>
            <person name="Jenkins J."/>
            <person name="Shu S."/>
            <person name="Juenger T.E."/>
            <person name="Schmutz J."/>
        </authorList>
    </citation>
    <scope>NUCLEOTIDE SEQUENCE</scope>
    <source>
        <strain evidence="4">AP13</strain>
    </source>
</reference>
<keyword evidence="1" id="KW-0963">Cytoplasm</keyword>
<dbReference type="PANTHER" id="PTHR11141:SF0">
    <property type="entry name" value="PROTEIN TRANSPORT PROTEIN SEC23"/>
    <property type="match status" value="1"/>
</dbReference>
<evidence type="ECO:0000256" key="2">
    <source>
        <dbReference type="SAM" id="SignalP"/>
    </source>
</evidence>
<feature type="domain" description="Sec23/Sec24 trunk" evidence="3">
    <location>
        <begin position="8"/>
        <end position="106"/>
    </location>
</feature>
<evidence type="ECO:0000313" key="4">
    <source>
        <dbReference type="EMBL" id="KAG2630322.1"/>
    </source>
</evidence>
<evidence type="ECO:0000256" key="1">
    <source>
        <dbReference type="RuleBase" id="RU365030"/>
    </source>
</evidence>
<dbReference type="GO" id="GO:0046872">
    <property type="term" value="F:metal ion binding"/>
    <property type="evidence" value="ECO:0007669"/>
    <property type="project" value="UniProtKB-KW"/>
</dbReference>
<evidence type="ECO:0000313" key="5">
    <source>
        <dbReference type="Proteomes" id="UP000823388"/>
    </source>
</evidence>
<dbReference type="SUPFAM" id="SSF53300">
    <property type="entry name" value="vWA-like"/>
    <property type="match status" value="1"/>
</dbReference>
<keyword evidence="1" id="KW-0479">Metal-binding</keyword>
<name>A0A8T0V1J6_PANVG</name>